<dbReference type="Pfam" id="PF14520">
    <property type="entry name" value="HHH_5"/>
    <property type="match status" value="1"/>
</dbReference>
<dbReference type="Pfam" id="PF01330">
    <property type="entry name" value="RuvA_N"/>
    <property type="match status" value="1"/>
</dbReference>
<evidence type="ECO:0000256" key="3">
    <source>
        <dbReference type="ARBA" id="ARBA00023125"/>
    </source>
</evidence>
<evidence type="ECO:0000256" key="1">
    <source>
        <dbReference type="ARBA" id="ARBA00022490"/>
    </source>
</evidence>
<dbReference type="SUPFAM" id="SSF50249">
    <property type="entry name" value="Nucleic acid-binding proteins"/>
    <property type="match status" value="1"/>
</dbReference>
<dbReference type="Gene3D" id="1.10.150.20">
    <property type="entry name" value="5' to 3' exonuclease, C-terminal subdomain"/>
    <property type="match status" value="1"/>
</dbReference>
<dbReference type="NCBIfam" id="TIGR00084">
    <property type="entry name" value="ruvA"/>
    <property type="match status" value="1"/>
</dbReference>
<keyword evidence="2 6" id="KW-0227">DNA damage</keyword>
<dbReference type="FunFam" id="2.40.50.140:FF:000083">
    <property type="entry name" value="Holliday junction ATP-dependent DNA helicase RuvA"/>
    <property type="match status" value="1"/>
</dbReference>
<keyword evidence="4 6" id="KW-0233">DNA recombination</keyword>
<evidence type="ECO:0000313" key="9">
    <source>
        <dbReference type="Proteomes" id="UP000682358"/>
    </source>
</evidence>
<proteinExistence type="inferred from homology"/>
<dbReference type="InterPro" id="IPR003583">
    <property type="entry name" value="Hlx-hairpin-Hlx_DNA-bd_motif"/>
</dbReference>
<comment type="subcellular location">
    <subcellularLocation>
        <location evidence="6">Cytoplasm</location>
    </subcellularLocation>
</comment>
<evidence type="ECO:0000256" key="2">
    <source>
        <dbReference type="ARBA" id="ARBA00022763"/>
    </source>
</evidence>
<protein>
    <recommendedName>
        <fullName evidence="6">Holliday junction branch migration complex subunit RuvA</fullName>
    </recommendedName>
</protein>
<dbReference type="GO" id="GO:0016787">
    <property type="term" value="F:hydrolase activity"/>
    <property type="evidence" value="ECO:0007669"/>
    <property type="project" value="UniProtKB-KW"/>
</dbReference>
<dbReference type="Pfam" id="PF07499">
    <property type="entry name" value="RuvA_C"/>
    <property type="match status" value="1"/>
</dbReference>
<feature type="region of interest" description="Domain I" evidence="6">
    <location>
        <begin position="1"/>
        <end position="64"/>
    </location>
</feature>
<dbReference type="GO" id="GO:0009432">
    <property type="term" value="P:SOS response"/>
    <property type="evidence" value="ECO:0007669"/>
    <property type="project" value="UniProtKB-ARBA"/>
</dbReference>
<feature type="domain" description="Helix-hairpin-helix DNA-binding motif class 1" evidence="7">
    <location>
        <begin position="108"/>
        <end position="127"/>
    </location>
</feature>
<dbReference type="SUPFAM" id="SSF46929">
    <property type="entry name" value="DNA helicase RuvA subunit, C-terminal domain"/>
    <property type="match status" value="1"/>
</dbReference>
<gene>
    <name evidence="6 8" type="primary">ruvA</name>
    <name evidence="8" type="ORF">KOF27_10440</name>
</gene>
<dbReference type="InterPro" id="IPR013849">
    <property type="entry name" value="DNA_helicase_Holl-junc_RuvA_I"/>
</dbReference>
<dbReference type="Gene3D" id="2.40.50.140">
    <property type="entry name" value="Nucleic acid-binding proteins"/>
    <property type="match status" value="1"/>
</dbReference>
<feature type="domain" description="Helix-hairpin-helix DNA-binding motif class 1" evidence="7">
    <location>
        <begin position="73"/>
        <end position="92"/>
    </location>
</feature>
<comment type="caution">
    <text evidence="6">Lacks conserved residue(s) required for the propagation of feature annotation.</text>
</comment>
<comment type="similarity">
    <text evidence="6">Belongs to the RuvA family.</text>
</comment>
<dbReference type="GO" id="GO:0000400">
    <property type="term" value="F:four-way junction DNA binding"/>
    <property type="evidence" value="ECO:0007669"/>
    <property type="project" value="UniProtKB-UniRule"/>
</dbReference>
<dbReference type="GO" id="GO:0048476">
    <property type="term" value="C:Holliday junction resolvase complex"/>
    <property type="evidence" value="ECO:0007669"/>
    <property type="project" value="UniProtKB-UniRule"/>
</dbReference>
<reference evidence="8" key="1">
    <citation type="submission" date="2021-06" db="EMBL/GenBank/DDBJ databases">
        <title>Emergence of genetically related NDM-1-producing Providencia rettgeri strains in Argentina.</title>
        <authorList>
            <person name="Pasteran F."/>
            <person name="Meo A."/>
            <person name="Gomez S."/>
            <person name="Derdoy L."/>
            <person name="Albronoz E."/>
            <person name="Faccone D."/>
            <person name="Guerriero L."/>
            <person name="Archuby D."/>
            <person name="Tarzia A."/>
            <person name="Lopez M."/>
            <person name="Corso A."/>
        </authorList>
    </citation>
    <scope>NUCLEOTIDE SEQUENCE</scope>
    <source>
        <strain evidence="8">PreM15628</strain>
    </source>
</reference>
<sequence>MIGRLRGIVLEKQPPIVLLELQGVGYEVHMPMTCFYELPEIGQEAIVFTHFVVREDAQLLYGFNDKQERALFKELIKVNGVGPKLALAILSGMSAQQFVSAIEQEAIASLVKLPGIGKKTAERLVVEMKDRFKGLNGDLFNQNSDINLPSVNSKVPNMADIEAEAAAALIALGYKPQEASRMVSKVAKPDSDSETLIRDALRAALWLREF</sequence>
<accession>A0AAJ4NFJ6</accession>
<dbReference type="CDD" id="cd14332">
    <property type="entry name" value="UBA_RuvA_C"/>
    <property type="match status" value="1"/>
</dbReference>
<dbReference type="GO" id="GO:0005524">
    <property type="term" value="F:ATP binding"/>
    <property type="evidence" value="ECO:0007669"/>
    <property type="project" value="InterPro"/>
</dbReference>
<keyword evidence="8" id="KW-0378">Hydrolase</keyword>
<dbReference type="HAMAP" id="MF_00031">
    <property type="entry name" value="DNA_HJ_migration_RuvA"/>
    <property type="match status" value="1"/>
</dbReference>
<dbReference type="InterPro" id="IPR000085">
    <property type="entry name" value="RuvA"/>
</dbReference>
<dbReference type="EMBL" id="CP076405">
    <property type="protein sequence ID" value="QWQ19080.2"/>
    <property type="molecule type" value="Genomic_DNA"/>
</dbReference>
<comment type="domain">
    <text evidence="6">Has three domains with a flexible linker between the domains II and III and assumes an 'L' shape. Domain III is highly mobile and contacts RuvB.</text>
</comment>
<dbReference type="GO" id="GO:0006310">
    <property type="term" value="P:DNA recombination"/>
    <property type="evidence" value="ECO:0007669"/>
    <property type="project" value="UniProtKB-UniRule"/>
</dbReference>
<evidence type="ECO:0000313" key="8">
    <source>
        <dbReference type="EMBL" id="QWQ19080.2"/>
    </source>
</evidence>
<dbReference type="FunFam" id="1.10.150.20:FF:000012">
    <property type="entry name" value="Holliday junction ATP-dependent DNA helicase RuvA"/>
    <property type="match status" value="1"/>
</dbReference>
<dbReference type="InterPro" id="IPR011114">
    <property type="entry name" value="RuvA_C"/>
</dbReference>
<organism evidence="8 9">
    <name type="scientific">Providencia rettgeri</name>
    <dbReference type="NCBI Taxonomy" id="587"/>
    <lineage>
        <taxon>Bacteria</taxon>
        <taxon>Pseudomonadati</taxon>
        <taxon>Pseudomonadota</taxon>
        <taxon>Gammaproteobacteria</taxon>
        <taxon>Enterobacterales</taxon>
        <taxon>Morganellaceae</taxon>
        <taxon>Providencia</taxon>
    </lineage>
</organism>
<dbReference type="GO" id="GO:0006281">
    <property type="term" value="P:DNA repair"/>
    <property type="evidence" value="ECO:0007669"/>
    <property type="project" value="UniProtKB-UniRule"/>
</dbReference>
<dbReference type="FunFam" id="1.10.8.10:FF:000008">
    <property type="entry name" value="Holliday junction ATP-dependent DNA helicase RuvA"/>
    <property type="match status" value="1"/>
</dbReference>
<dbReference type="GO" id="GO:0005737">
    <property type="term" value="C:cytoplasm"/>
    <property type="evidence" value="ECO:0007669"/>
    <property type="project" value="UniProtKB-SubCell"/>
</dbReference>
<dbReference type="SUPFAM" id="SSF47781">
    <property type="entry name" value="RuvA domain 2-like"/>
    <property type="match status" value="1"/>
</dbReference>
<dbReference type="AlphaFoldDB" id="A0AAJ4NFJ6"/>
<name>A0AAJ4NFJ6_PRORE</name>
<dbReference type="Gene3D" id="1.10.8.10">
    <property type="entry name" value="DNA helicase RuvA subunit, C-terminal domain"/>
    <property type="match status" value="1"/>
</dbReference>
<evidence type="ECO:0000256" key="4">
    <source>
        <dbReference type="ARBA" id="ARBA00023172"/>
    </source>
</evidence>
<comment type="function">
    <text evidence="6">The RuvA-RuvB-RuvC complex processes Holliday junction (HJ) DNA during genetic recombination and DNA repair, while the RuvA-RuvB complex plays an important role in the rescue of blocked DNA replication forks via replication fork reversal (RFR). RuvA specifically binds to HJ cruciform DNA, conferring on it an open structure. The RuvB hexamer acts as an ATP-dependent pump, pulling dsDNA into and through the RuvAB complex. HJ branch migration allows RuvC to scan DNA until it finds its consensus sequence, where it cleaves and resolves the cruciform DNA.</text>
</comment>
<evidence type="ECO:0000256" key="5">
    <source>
        <dbReference type="ARBA" id="ARBA00023204"/>
    </source>
</evidence>
<dbReference type="InterPro" id="IPR012340">
    <property type="entry name" value="NA-bd_OB-fold"/>
</dbReference>
<keyword evidence="5 6" id="KW-0234">DNA repair</keyword>
<evidence type="ECO:0000259" key="7">
    <source>
        <dbReference type="SMART" id="SM00278"/>
    </source>
</evidence>
<keyword evidence="1 6" id="KW-0963">Cytoplasm</keyword>
<comment type="subunit">
    <text evidence="6">Homotetramer. Forms an RuvA(8)-RuvB(12)-Holliday junction (HJ) complex. HJ DNA is sandwiched between 2 RuvA tetramers; dsDNA enters through RuvA and exits via RuvB. An RuvB hexamer assembles on each DNA strand where it exits the tetramer. Each RuvB hexamer is contacted by two RuvA subunits (via domain III) on 2 adjacent RuvB subunits; this complex drives branch migration. In the full resolvosome a probable DNA-RuvA(4)-RuvB(12)-RuvC(2) complex forms which resolves the HJ.</text>
</comment>
<dbReference type="Proteomes" id="UP000682358">
    <property type="component" value="Chromosome"/>
</dbReference>
<feature type="region of interest" description="Domain III" evidence="6">
    <location>
        <begin position="159"/>
        <end position="210"/>
    </location>
</feature>
<evidence type="ECO:0000256" key="6">
    <source>
        <dbReference type="HAMAP-Rule" id="MF_00031"/>
    </source>
</evidence>
<dbReference type="GO" id="GO:0009379">
    <property type="term" value="C:Holliday junction helicase complex"/>
    <property type="evidence" value="ECO:0007669"/>
    <property type="project" value="InterPro"/>
</dbReference>
<dbReference type="SMART" id="SM00278">
    <property type="entry name" value="HhH1"/>
    <property type="match status" value="2"/>
</dbReference>
<keyword evidence="3 6" id="KW-0238">DNA-binding</keyword>
<dbReference type="InterPro" id="IPR010994">
    <property type="entry name" value="RuvA_2-like"/>
</dbReference>
<dbReference type="GO" id="GO:0009378">
    <property type="term" value="F:four-way junction helicase activity"/>
    <property type="evidence" value="ECO:0007669"/>
    <property type="project" value="InterPro"/>
</dbReference>
<dbReference type="InterPro" id="IPR036267">
    <property type="entry name" value="RuvA_C_sf"/>
</dbReference>